<comment type="similarity">
    <text evidence="1">Belongs to the type-I restriction system S methylase family.</text>
</comment>
<evidence type="ECO:0000256" key="3">
    <source>
        <dbReference type="ARBA" id="ARBA00023125"/>
    </source>
</evidence>
<protein>
    <recommendedName>
        <fullName evidence="4">Type I restriction modification DNA specificity domain-containing protein</fullName>
    </recommendedName>
</protein>
<dbReference type="InterPro" id="IPR044946">
    <property type="entry name" value="Restrct_endonuc_typeI_TRD_sf"/>
</dbReference>
<gene>
    <name evidence="5" type="ORF">FPZ11_12380</name>
</gene>
<dbReference type="REBASE" id="360637">
    <property type="entry name" value="S.HspWJ71ORF12385P"/>
</dbReference>
<reference evidence="5 6" key="1">
    <citation type="submission" date="2019-07" db="EMBL/GenBank/DDBJ databases">
        <title>Full genome sequence of Humibacter sp. WJ7-1.</title>
        <authorList>
            <person name="Im W.-T."/>
        </authorList>
    </citation>
    <scope>NUCLEOTIDE SEQUENCE [LARGE SCALE GENOMIC DNA]</scope>
    <source>
        <strain evidence="5 6">WJ7-1</strain>
    </source>
</reference>
<organism evidence="5 6">
    <name type="scientific">Humibacter ginsenosidimutans</name>
    <dbReference type="NCBI Taxonomy" id="2599293"/>
    <lineage>
        <taxon>Bacteria</taxon>
        <taxon>Bacillati</taxon>
        <taxon>Actinomycetota</taxon>
        <taxon>Actinomycetes</taxon>
        <taxon>Micrococcales</taxon>
        <taxon>Microbacteriaceae</taxon>
        <taxon>Humibacter</taxon>
    </lineage>
</organism>
<dbReference type="Gene3D" id="3.90.220.20">
    <property type="entry name" value="DNA methylase specificity domains"/>
    <property type="match status" value="2"/>
</dbReference>
<dbReference type="Proteomes" id="UP000320216">
    <property type="component" value="Chromosome"/>
</dbReference>
<evidence type="ECO:0000259" key="4">
    <source>
        <dbReference type="Pfam" id="PF01420"/>
    </source>
</evidence>
<dbReference type="OrthoDB" id="3197085at2"/>
<name>A0A5B8M6V9_9MICO</name>
<dbReference type="GO" id="GO:0003677">
    <property type="term" value="F:DNA binding"/>
    <property type="evidence" value="ECO:0007669"/>
    <property type="project" value="UniProtKB-KW"/>
</dbReference>
<dbReference type="EMBL" id="CP042305">
    <property type="protein sequence ID" value="QDZ15445.1"/>
    <property type="molecule type" value="Genomic_DNA"/>
</dbReference>
<evidence type="ECO:0000256" key="2">
    <source>
        <dbReference type="ARBA" id="ARBA00022747"/>
    </source>
</evidence>
<dbReference type="PANTHER" id="PTHR30408:SF12">
    <property type="entry name" value="TYPE I RESTRICTION ENZYME MJAVIII SPECIFICITY SUBUNIT"/>
    <property type="match status" value="1"/>
</dbReference>
<accession>A0A5B8M6V9</accession>
<proteinExistence type="inferred from homology"/>
<feature type="domain" description="Type I restriction modification DNA specificity" evidence="4">
    <location>
        <begin position="70"/>
        <end position="166"/>
    </location>
</feature>
<sequence>MRTVPLGKVAAIERRAVDPAALPPETIYLGLEHIERGGRIIGHDTVGGAEVASAKFRFGAEHVLYGKLRPYLGKISRPDFAGVCSTDILPIRPSADLDRSYLAHYLALPTMVDFAAARATGANLPRLSPTVLATFPVPLPPLAEQRRIAEILDRADTIRTKRRQVLTHLDSLTQAVFQEMFGGLQESRRLGAQLEFLTSGSRGWSKYYSDSGDLFLRIQNVAHGRLDLEDVAFVAAPDSAEAKRTAVKAGDVLVSITADLGRTAVVPQTLERAFINQHLAILRAPEIVPEFLSASIESPAGRRQLISRNRAAVKDGLNFADIRSLEIPVASQSQQHEFARLTNAISESRAIVMRASAVDDTLFTSLQCRAFKGEL</sequence>
<dbReference type="SUPFAM" id="SSF116734">
    <property type="entry name" value="DNA methylase specificity domain"/>
    <property type="match status" value="2"/>
</dbReference>
<evidence type="ECO:0000313" key="5">
    <source>
        <dbReference type="EMBL" id="QDZ15445.1"/>
    </source>
</evidence>
<evidence type="ECO:0000313" key="6">
    <source>
        <dbReference type="Proteomes" id="UP000320216"/>
    </source>
</evidence>
<dbReference type="PANTHER" id="PTHR30408">
    <property type="entry name" value="TYPE-1 RESTRICTION ENZYME ECOKI SPECIFICITY PROTEIN"/>
    <property type="match status" value="1"/>
</dbReference>
<dbReference type="GO" id="GO:0009307">
    <property type="term" value="P:DNA restriction-modification system"/>
    <property type="evidence" value="ECO:0007669"/>
    <property type="project" value="UniProtKB-KW"/>
</dbReference>
<dbReference type="Pfam" id="PF01420">
    <property type="entry name" value="Methylase_S"/>
    <property type="match status" value="1"/>
</dbReference>
<dbReference type="KEGG" id="huw:FPZ11_12380"/>
<evidence type="ECO:0000256" key="1">
    <source>
        <dbReference type="ARBA" id="ARBA00010923"/>
    </source>
</evidence>
<dbReference type="AlphaFoldDB" id="A0A5B8M6V9"/>
<dbReference type="InterPro" id="IPR000055">
    <property type="entry name" value="Restrct_endonuc_typeI_TRD"/>
</dbReference>
<dbReference type="RefSeq" id="WP_146321331.1">
    <property type="nucleotide sequence ID" value="NZ_CP042305.1"/>
</dbReference>
<keyword evidence="3" id="KW-0238">DNA-binding</keyword>
<keyword evidence="6" id="KW-1185">Reference proteome</keyword>
<keyword evidence="2" id="KW-0680">Restriction system</keyword>
<dbReference type="InterPro" id="IPR052021">
    <property type="entry name" value="Type-I_RS_S_subunit"/>
</dbReference>